<dbReference type="PANTHER" id="PTHR30469:SF39">
    <property type="entry name" value="SLL0180 PROTEIN"/>
    <property type="match status" value="1"/>
</dbReference>
<evidence type="ECO:0000259" key="5">
    <source>
        <dbReference type="Pfam" id="PF25917"/>
    </source>
</evidence>
<gene>
    <name evidence="7" type="ORF">LZC94_34135</name>
</gene>
<dbReference type="Pfam" id="PF25967">
    <property type="entry name" value="RND-MFP_C"/>
    <property type="match status" value="1"/>
</dbReference>
<proteinExistence type="inferred from homology"/>
<dbReference type="PANTHER" id="PTHR30469">
    <property type="entry name" value="MULTIDRUG RESISTANCE PROTEIN MDTA"/>
    <property type="match status" value="1"/>
</dbReference>
<dbReference type="NCBIfam" id="TIGR01730">
    <property type="entry name" value="RND_mfp"/>
    <property type="match status" value="1"/>
</dbReference>
<dbReference type="RefSeq" id="WP_394822499.1">
    <property type="nucleotide sequence ID" value="NZ_CP089984.1"/>
</dbReference>
<comment type="similarity">
    <text evidence="2">Belongs to the membrane fusion protein (MFP) (TC 8.A.1) family.</text>
</comment>
<evidence type="ECO:0000313" key="8">
    <source>
        <dbReference type="Proteomes" id="UP001370348"/>
    </source>
</evidence>
<dbReference type="SUPFAM" id="SSF111369">
    <property type="entry name" value="HlyD-like secretion proteins"/>
    <property type="match status" value="3"/>
</dbReference>
<dbReference type="Gene3D" id="1.10.287.470">
    <property type="entry name" value="Helix hairpin bin"/>
    <property type="match status" value="1"/>
</dbReference>
<keyword evidence="3" id="KW-0813">Transport</keyword>
<evidence type="ECO:0000313" key="7">
    <source>
        <dbReference type="EMBL" id="WXB12880.1"/>
    </source>
</evidence>
<feature type="coiled-coil region" evidence="4">
    <location>
        <begin position="149"/>
        <end position="176"/>
    </location>
</feature>
<dbReference type="InterPro" id="IPR058625">
    <property type="entry name" value="MdtA-like_BSH"/>
</dbReference>
<dbReference type="Pfam" id="PF25917">
    <property type="entry name" value="BSH_RND"/>
    <property type="match status" value="1"/>
</dbReference>
<dbReference type="Gene3D" id="2.40.30.170">
    <property type="match status" value="1"/>
</dbReference>
<evidence type="ECO:0000256" key="4">
    <source>
        <dbReference type="SAM" id="Coils"/>
    </source>
</evidence>
<feature type="domain" description="Multidrug resistance protein MdtA-like C-terminal permuted SH3" evidence="6">
    <location>
        <begin position="316"/>
        <end position="378"/>
    </location>
</feature>
<keyword evidence="4" id="KW-0175">Coiled coil</keyword>
<dbReference type="EMBL" id="CP089984">
    <property type="protein sequence ID" value="WXB12880.1"/>
    <property type="molecule type" value="Genomic_DNA"/>
</dbReference>
<dbReference type="Gene3D" id="2.40.420.20">
    <property type="match status" value="1"/>
</dbReference>
<evidence type="ECO:0000256" key="1">
    <source>
        <dbReference type="ARBA" id="ARBA00004196"/>
    </source>
</evidence>
<name>A0ABZ2LRD4_9BACT</name>
<reference evidence="7 8" key="1">
    <citation type="submission" date="2021-12" db="EMBL/GenBank/DDBJ databases">
        <title>Discovery of the Pendulisporaceae a myxobacterial family with distinct sporulation behavior and unique specialized metabolism.</title>
        <authorList>
            <person name="Garcia R."/>
            <person name="Popoff A."/>
            <person name="Bader C.D."/>
            <person name="Loehr J."/>
            <person name="Walesch S."/>
            <person name="Walt C."/>
            <person name="Boldt J."/>
            <person name="Bunk B."/>
            <person name="Haeckl F.J.F.P.J."/>
            <person name="Gunesch A.P."/>
            <person name="Birkelbach J."/>
            <person name="Nuebel U."/>
            <person name="Pietschmann T."/>
            <person name="Bach T."/>
            <person name="Mueller R."/>
        </authorList>
    </citation>
    <scope>NUCLEOTIDE SEQUENCE [LARGE SCALE GENOMIC DNA]</scope>
    <source>
        <strain evidence="7 8">MSr11954</strain>
    </source>
</reference>
<organism evidence="7 8">
    <name type="scientific">Pendulispora albinea</name>
    <dbReference type="NCBI Taxonomy" id="2741071"/>
    <lineage>
        <taxon>Bacteria</taxon>
        <taxon>Pseudomonadati</taxon>
        <taxon>Myxococcota</taxon>
        <taxon>Myxococcia</taxon>
        <taxon>Myxococcales</taxon>
        <taxon>Sorangiineae</taxon>
        <taxon>Pendulisporaceae</taxon>
        <taxon>Pendulispora</taxon>
    </lineage>
</organism>
<dbReference type="Proteomes" id="UP001370348">
    <property type="component" value="Chromosome"/>
</dbReference>
<dbReference type="Gene3D" id="2.40.50.100">
    <property type="match status" value="1"/>
</dbReference>
<keyword evidence="8" id="KW-1185">Reference proteome</keyword>
<sequence length="399" mass="41936">MGTSFALAGCGKGEGAGHGGGGVPVKVQTAALADTDETSEFVAEVKSRNSIELRPQVDGHVSKILVAPGTVVTAGTQLLQIDPQRQQAAFTSATAASGTAEAELARARSTLLALESTRDARRAAFKLAETEQKRSASLLGSNTISQQSFDQSQTALDQARADLAAAEQQVSAQKAAIASYESGRAQAQASAQVQRAELRYYNIAAPFNGTVGDIPVKIGDFVTPQTLLTTLDDEKMPLEAYISVPVEQQARLKLDLPVRLIDADAKLLSKGTISFIAPRVDTASQTVLVKARIEDASLLKAQQLLRARIVWRSTPAVSVPTTSLSRQSGLTFVYVLNDANPPTVAQRPVKLGATTGNDVVVIDGVKPGERFVTAGIQKLRDGAPVSPEAPTAEKAADAK</sequence>
<comment type="subcellular location">
    <subcellularLocation>
        <location evidence="1">Cell envelope</location>
    </subcellularLocation>
</comment>
<feature type="domain" description="Multidrug resistance protein MdtA-like barrel-sandwich hybrid" evidence="5">
    <location>
        <begin position="50"/>
        <end position="223"/>
    </location>
</feature>
<protein>
    <submittedName>
        <fullName evidence="7">Efflux RND transporter periplasmic adaptor subunit</fullName>
    </submittedName>
</protein>
<evidence type="ECO:0000259" key="6">
    <source>
        <dbReference type="Pfam" id="PF25967"/>
    </source>
</evidence>
<dbReference type="InterPro" id="IPR058627">
    <property type="entry name" value="MdtA-like_C"/>
</dbReference>
<accession>A0ABZ2LRD4</accession>
<evidence type="ECO:0000256" key="2">
    <source>
        <dbReference type="ARBA" id="ARBA00009477"/>
    </source>
</evidence>
<evidence type="ECO:0000256" key="3">
    <source>
        <dbReference type="ARBA" id="ARBA00022448"/>
    </source>
</evidence>
<dbReference type="InterPro" id="IPR006143">
    <property type="entry name" value="RND_pump_MFP"/>
</dbReference>